<accession>A6UA03</accession>
<protein>
    <recommendedName>
        <fullName evidence="4">Tail tape measure protein</fullName>
    </recommendedName>
</protein>
<keyword evidence="1" id="KW-0175">Coiled coil</keyword>
<reference evidence="2 3" key="2">
    <citation type="journal article" date="2010" name="Stand. Genomic Sci.">
        <title>Complete genome sequence of the Medicago microsymbiont Ensifer (Sinorhizobium) medicae strain WSM419.</title>
        <authorList>
            <person name="Reeve W."/>
            <person name="Chain P."/>
            <person name="O'Hara G."/>
            <person name="Ardley J."/>
            <person name="Nandesena K."/>
            <person name="Brau L."/>
            <person name="Tiwari R."/>
            <person name="Malfatti S."/>
            <person name="Kiss H."/>
            <person name="Lapidus A."/>
            <person name="Copeland A."/>
            <person name="Nolan M."/>
            <person name="Land M."/>
            <person name="Hauser L."/>
            <person name="Chang Y.J."/>
            <person name="Ivanova N."/>
            <person name="Mavromatis K."/>
            <person name="Markowitz V."/>
            <person name="Kyrpides N."/>
            <person name="Gollagher M."/>
            <person name="Yates R."/>
            <person name="Dilworth M."/>
            <person name="Howieson J."/>
        </authorList>
    </citation>
    <scope>NUCLEOTIDE SEQUENCE [LARGE SCALE GENOMIC DNA]</scope>
    <source>
        <strain evidence="2 3">WSM419</strain>
    </source>
</reference>
<dbReference type="PATRIC" id="fig|366394.8.peg.4784"/>
<dbReference type="OrthoDB" id="38641at2"/>
<dbReference type="RefSeq" id="WP_011975789.1">
    <property type="nucleotide sequence ID" value="NC_009636.1"/>
</dbReference>
<proteinExistence type="predicted"/>
<reference evidence="3" key="1">
    <citation type="submission" date="2007-06" db="EMBL/GenBank/DDBJ databases">
        <title>Complete sequence of Sinorhizobium medicae WSM419 chromosome.</title>
        <authorList>
            <consortium name="US DOE Joint Genome Institute"/>
            <person name="Copeland A."/>
            <person name="Lucas S."/>
            <person name="Lapidus A."/>
            <person name="Barry K."/>
            <person name="Glavina del Rio T."/>
            <person name="Dalin E."/>
            <person name="Tice H."/>
            <person name="Pitluck S."/>
            <person name="Chain P."/>
            <person name="Malfatti S."/>
            <person name="Shin M."/>
            <person name="Vergez L."/>
            <person name="Schmutz J."/>
            <person name="Larimer F."/>
            <person name="Land M."/>
            <person name="Hauser L."/>
            <person name="Kyrpides N."/>
            <person name="Mikhailova N."/>
            <person name="Reeve W.G."/>
            <person name="Richardson P."/>
        </authorList>
    </citation>
    <scope>NUCLEOTIDE SEQUENCE [LARGE SCALE GENOMIC DNA]</scope>
    <source>
        <strain evidence="3">WSM419</strain>
    </source>
</reference>
<dbReference type="Proteomes" id="UP000001108">
    <property type="component" value="Chromosome"/>
</dbReference>
<evidence type="ECO:0000313" key="2">
    <source>
        <dbReference type="EMBL" id="ABR60483.1"/>
    </source>
</evidence>
<feature type="coiled-coil region" evidence="1">
    <location>
        <begin position="273"/>
        <end position="343"/>
    </location>
</feature>
<sequence>MSRPDIPVTISGDPKGFESALVRVRALSKSTATDVVASFGRIKNLVAGGAGLVTGLVSAASVTALRDAAGAIASIGDEARRAGLDVKSFQELKFVAEQNRVGVDALTDGIKELNLRADEFIVTGGGSAAEAFQRLGYSAEDLKQKLEDPADLFTEIIGRLGELDKAAQIRIMDEIFGGAGGEQFVQLIEAGEAGIRDTIRAANDLGIVVDEQMIQKAADVDRKFNMLATTVGTKLKSAIVSAADSLAEFIDGFRDFQNQMNSTLQGRQAKIGERQLEIENEILKKKEAQARQDEKLSDVARKLGFENSKNANLAGYTGQIEALKEESRKLAEEEAKIVNILSDRLQPMNRPAERTWTPIDTEEKGGGRSKKVSEAGKEKKAIDDVIASLREELAIIGLTDIERERTIALREAGVEATSKEGQQISALIDEKYHQLAAEEALAEQYERSEEAAERMGQVLDDQLMRIVDGSFDAKEAIAALLTEIINVQTNGKGLFGSLFSSIFGGGSGFGSNFVPTTTLGDFLGYGGARAGGGDVSPGRIYRVNEYEDEFFAPTSHGRIIAPSKLSGAAADREGGGGRTVVEIVLSKDLLASILEQTGNQTVRIVRSNEEARTNYRLNGGEDF</sequence>
<dbReference type="eggNOG" id="COG1511">
    <property type="taxonomic scope" value="Bacteria"/>
</dbReference>
<feature type="coiled-coil region" evidence="1">
    <location>
        <begin position="428"/>
        <end position="455"/>
    </location>
</feature>
<name>A6UA03_SINMW</name>
<dbReference type="HOGENOM" id="CLU_438624_0_0_5"/>
<dbReference type="EMBL" id="CP000738">
    <property type="protein sequence ID" value="ABR60483.1"/>
    <property type="molecule type" value="Genomic_DNA"/>
</dbReference>
<dbReference type="KEGG" id="smd:Smed_1646"/>
<evidence type="ECO:0008006" key="4">
    <source>
        <dbReference type="Google" id="ProtNLM"/>
    </source>
</evidence>
<evidence type="ECO:0000313" key="3">
    <source>
        <dbReference type="Proteomes" id="UP000001108"/>
    </source>
</evidence>
<evidence type="ECO:0000256" key="1">
    <source>
        <dbReference type="SAM" id="Coils"/>
    </source>
</evidence>
<gene>
    <name evidence="2" type="ordered locus">Smed_1646</name>
</gene>
<organism evidence="2 3">
    <name type="scientific">Sinorhizobium medicae (strain WSM419)</name>
    <name type="common">Ensifer medicae</name>
    <dbReference type="NCBI Taxonomy" id="366394"/>
    <lineage>
        <taxon>Bacteria</taxon>
        <taxon>Pseudomonadati</taxon>
        <taxon>Pseudomonadota</taxon>
        <taxon>Alphaproteobacteria</taxon>
        <taxon>Hyphomicrobiales</taxon>
        <taxon>Rhizobiaceae</taxon>
        <taxon>Sinorhizobium/Ensifer group</taxon>
        <taxon>Sinorhizobium</taxon>
    </lineage>
</organism>
<dbReference type="STRING" id="366394.Smed_1646"/>
<dbReference type="AlphaFoldDB" id="A6UA03"/>